<keyword evidence="1" id="KW-0472">Membrane</keyword>
<dbReference type="InterPro" id="IPR043128">
    <property type="entry name" value="Rev_trsase/Diguanyl_cyclase"/>
</dbReference>
<proteinExistence type="predicted"/>
<dbReference type="CDD" id="cd00130">
    <property type="entry name" value="PAS"/>
    <property type="match status" value="1"/>
</dbReference>
<feature type="transmembrane region" description="Helical" evidence="1">
    <location>
        <begin position="18"/>
        <end position="37"/>
    </location>
</feature>
<protein>
    <recommendedName>
        <fullName evidence="7">PAS domain S-box-containing protein/diguanylate cyclase (GGDEF) domain-containing protein</fullName>
    </recommendedName>
</protein>
<dbReference type="SUPFAM" id="SSF141868">
    <property type="entry name" value="EAL domain-like"/>
    <property type="match status" value="1"/>
</dbReference>
<reference evidence="5" key="2">
    <citation type="submission" date="2020-09" db="EMBL/GenBank/DDBJ databases">
        <authorList>
            <person name="Sun Q."/>
            <person name="Zhou Y."/>
        </authorList>
    </citation>
    <scope>NUCLEOTIDE SEQUENCE</scope>
    <source>
        <strain evidence="5">CGMCC 1.14988</strain>
    </source>
</reference>
<accession>A0A8J3AFH7</accession>
<dbReference type="SMART" id="SM00267">
    <property type="entry name" value="GGDEF"/>
    <property type="match status" value="1"/>
</dbReference>
<dbReference type="CDD" id="cd01948">
    <property type="entry name" value="EAL"/>
    <property type="match status" value="1"/>
</dbReference>
<dbReference type="PROSITE" id="PS50883">
    <property type="entry name" value="EAL"/>
    <property type="match status" value="1"/>
</dbReference>
<dbReference type="SUPFAM" id="SSF55785">
    <property type="entry name" value="PYP-like sensor domain (PAS domain)"/>
    <property type="match status" value="1"/>
</dbReference>
<dbReference type="Pfam" id="PF00989">
    <property type="entry name" value="PAS"/>
    <property type="match status" value="1"/>
</dbReference>
<keyword evidence="1" id="KW-1133">Transmembrane helix</keyword>
<dbReference type="PROSITE" id="PS50887">
    <property type="entry name" value="GGDEF"/>
    <property type="match status" value="1"/>
</dbReference>
<dbReference type="InterPro" id="IPR052155">
    <property type="entry name" value="Biofilm_reg_signaling"/>
</dbReference>
<dbReference type="Gene3D" id="3.30.450.20">
    <property type="entry name" value="PAS domain"/>
    <property type="match status" value="1"/>
</dbReference>
<dbReference type="InterPro" id="IPR029787">
    <property type="entry name" value="Nucleotide_cyclase"/>
</dbReference>
<dbReference type="InterPro" id="IPR000014">
    <property type="entry name" value="PAS"/>
</dbReference>
<dbReference type="Pfam" id="PF00563">
    <property type="entry name" value="EAL"/>
    <property type="match status" value="1"/>
</dbReference>
<evidence type="ECO:0000259" key="3">
    <source>
        <dbReference type="PROSITE" id="PS50883"/>
    </source>
</evidence>
<dbReference type="Gene3D" id="3.20.20.450">
    <property type="entry name" value="EAL domain"/>
    <property type="match status" value="1"/>
</dbReference>
<evidence type="ECO:0000313" key="5">
    <source>
        <dbReference type="EMBL" id="GGI06787.1"/>
    </source>
</evidence>
<feature type="transmembrane region" description="Helical" evidence="1">
    <location>
        <begin position="147"/>
        <end position="167"/>
    </location>
</feature>
<dbReference type="SMART" id="SM00052">
    <property type="entry name" value="EAL"/>
    <property type="match status" value="1"/>
</dbReference>
<dbReference type="PROSITE" id="PS50112">
    <property type="entry name" value="PAS"/>
    <property type="match status" value="1"/>
</dbReference>
<dbReference type="GO" id="GO:0006355">
    <property type="term" value="P:regulation of DNA-templated transcription"/>
    <property type="evidence" value="ECO:0007669"/>
    <property type="project" value="InterPro"/>
</dbReference>
<dbReference type="Gene3D" id="3.30.70.270">
    <property type="match status" value="1"/>
</dbReference>
<dbReference type="InterPro" id="IPR035919">
    <property type="entry name" value="EAL_sf"/>
</dbReference>
<dbReference type="PANTHER" id="PTHR44757">
    <property type="entry name" value="DIGUANYLATE CYCLASE DGCP"/>
    <property type="match status" value="1"/>
</dbReference>
<dbReference type="CDD" id="cd01949">
    <property type="entry name" value="GGDEF"/>
    <property type="match status" value="1"/>
</dbReference>
<feature type="domain" description="PAS" evidence="2">
    <location>
        <begin position="173"/>
        <end position="225"/>
    </location>
</feature>
<dbReference type="SUPFAM" id="SSF55073">
    <property type="entry name" value="Nucleotide cyclase"/>
    <property type="match status" value="1"/>
</dbReference>
<dbReference type="InterPro" id="IPR000160">
    <property type="entry name" value="GGDEF_dom"/>
</dbReference>
<sequence length="737" mass="79056">MPVGVVASERAFDARHRVVLRVLAVHLPVLFLVGWWWGESLGHLVTELTVLGGVALAASSRRLSRPWRTGLATTALVGCSALLVHVTGGLTESHFHFFAVVALVTLYQRWLPYLLCIGWVVLHHGVVGQLAPQRVFVHEAAIARPALWALIHGGFVVLASLASLAAWRASERERFRAEDVLAAAPRPIYGVDRAGRVLFVNQALTELLDVPADELVGRHVHELLHLPAGDCLPCRLTLSGGEHHLDHVELRRPGGGVFPAELHVRPVHERGHHTGAVVSHWDISNRLAQQRQLEHLALHDDLTGLANRSLLKDRLEQALCGATQTGHRVAVAFVDLDRFKPVNDVLGHAAGDELLLAVARRLRSSVKEQDTVARVGGDEFVVVAAGIVDQAGAAALGDRLATALVRPLELRGQQLLVSASIGVRLSDPGDLDADRLIADADLAMFAAKVTGSGKVVHYTGHMRADADRAVTLGAELQGAVERDELVLRFQPIWPVGASTPDGLEVLVRWNHPTLGLLGPDRFVAVAERTGTIGAIGHWVLREAVSQLAAWRTELGPAADELHVAVNLSVRQLQDPTLVDEVAAMLGDAGVPADRLYLEVTESLLVREGDRAGATLHRLRELGVTLSIDDFGTGYSSLATLQRLPVQQLKIDRSFVLGLGDDPSRLPFVRAIVGLADALDLDVVAEGVESDADLQAVAALGCAHAQGFGLGRPVPARDVPALLTQRVPAELAPVVPAS</sequence>
<dbReference type="NCBIfam" id="TIGR00229">
    <property type="entry name" value="sensory_box"/>
    <property type="match status" value="1"/>
</dbReference>
<dbReference type="Pfam" id="PF00990">
    <property type="entry name" value="GGDEF"/>
    <property type="match status" value="1"/>
</dbReference>
<dbReference type="EMBL" id="BMHA01000007">
    <property type="protein sequence ID" value="GGI06787.1"/>
    <property type="molecule type" value="Genomic_DNA"/>
</dbReference>
<evidence type="ECO:0000256" key="1">
    <source>
        <dbReference type="SAM" id="Phobius"/>
    </source>
</evidence>
<dbReference type="SMART" id="SM00091">
    <property type="entry name" value="PAS"/>
    <property type="match status" value="1"/>
</dbReference>
<comment type="caution">
    <text evidence="5">The sequence shown here is derived from an EMBL/GenBank/DDBJ whole genome shotgun (WGS) entry which is preliminary data.</text>
</comment>
<keyword evidence="6" id="KW-1185">Reference proteome</keyword>
<name>A0A8J3AFH7_9ACTN</name>
<dbReference type="AlphaFoldDB" id="A0A8J3AFH7"/>
<feature type="domain" description="GGDEF" evidence="4">
    <location>
        <begin position="327"/>
        <end position="460"/>
    </location>
</feature>
<organism evidence="5 6">
    <name type="scientific">Egicoccus halophilus</name>
    <dbReference type="NCBI Taxonomy" id="1670830"/>
    <lineage>
        <taxon>Bacteria</taxon>
        <taxon>Bacillati</taxon>
        <taxon>Actinomycetota</taxon>
        <taxon>Nitriliruptoria</taxon>
        <taxon>Egicoccales</taxon>
        <taxon>Egicoccaceae</taxon>
        <taxon>Egicoccus</taxon>
    </lineage>
</organism>
<gene>
    <name evidence="5" type="ORF">GCM10011354_20840</name>
</gene>
<reference evidence="5" key="1">
    <citation type="journal article" date="2014" name="Int. J. Syst. Evol. Microbiol.">
        <title>Complete genome sequence of Corynebacterium casei LMG S-19264T (=DSM 44701T), isolated from a smear-ripened cheese.</title>
        <authorList>
            <consortium name="US DOE Joint Genome Institute (JGI-PGF)"/>
            <person name="Walter F."/>
            <person name="Albersmeier A."/>
            <person name="Kalinowski J."/>
            <person name="Ruckert C."/>
        </authorList>
    </citation>
    <scope>NUCLEOTIDE SEQUENCE</scope>
    <source>
        <strain evidence="5">CGMCC 1.14988</strain>
    </source>
</reference>
<dbReference type="RefSeq" id="WP_165403874.1">
    <property type="nucleotide sequence ID" value="NZ_BMHA01000007.1"/>
</dbReference>
<feature type="transmembrane region" description="Helical" evidence="1">
    <location>
        <begin position="71"/>
        <end position="90"/>
    </location>
</feature>
<evidence type="ECO:0000259" key="4">
    <source>
        <dbReference type="PROSITE" id="PS50887"/>
    </source>
</evidence>
<feature type="transmembrane region" description="Helical" evidence="1">
    <location>
        <begin position="43"/>
        <end position="59"/>
    </location>
</feature>
<feature type="transmembrane region" description="Helical" evidence="1">
    <location>
        <begin position="110"/>
        <end position="127"/>
    </location>
</feature>
<dbReference type="InterPro" id="IPR001633">
    <property type="entry name" value="EAL_dom"/>
</dbReference>
<dbReference type="InterPro" id="IPR013767">
    <property type="entry name" value="PAS_fold"/>
</dbReference>
<evidence type="ECO:0008006" key="7">
    <source>
        <dbReference type="Google" id="ProtNLM"/>
    </source>
</evidence>
<keyword evidence="1" id="KW-0812">Transmembrane</keyword>
<evidence type="ECO:0000313" key="6">
    <source>
        <dbReference type="Proteomes" id="UP000650511"/>
    </source>
</evidence>
<dbReference type="NCBIfam" id="TIGR00254">
    <property type="entry name" value="GGDEF"/>
    <property type="match status" value="1"/>
</dbReference>
<dbReference type="InterPro" id="IPR035965">
    <property type="entry name" value="PAS-like_dom_sf"/>
</dbReference>
<feature type="domain" description="EAL" evidence="3">
    <location>
        <begin position="469"/>
        <end position="726"/>
    </location>
</feature>
<dbReference type="Proteomes" id="UP000650511">
    <property type="component" value="Unassembled WGS sequence"/>
</dbReference>
<dbReference type="PANTHER" id="PTHR44757:SF2">
    <property type="entry name" value="BIOFILM ARCHITECTURE MAINTENANCE PROTEIN MBAA"/>
    <property type="match status" value="1"/>
</dbReference>
<evidence type="ECO:0000259" key="2">
    <source>
        <dbReference type="PROSITE" id="PS50112"/>
    </source>
</evidence>